<dbReference type="Gene3D" id="3.40.50.12240">
    <property type="match status" value="1"/>
</dbReference>
<feature type="non-terminal residue" evidence="1">
    <location>
        <position position="1"/>
    </location>
</feature>
<organism evidence="1 2">
    <name type="scientific">Dovyalis caffra</name>
    <dbReference type="NCBI Taxonomy" id="77055"/>
    <lineage>
        <taxon>Eukaryota</taxon>
        <taxon>Viridiplantae</taxon>
        <taxon>Streptophyta</taxon>
        <taxon>Embryophyta</taxon>
        <taxon>Tracheophyta</taxon>
        <taxon>Spermatophyta</taxon>
        <taxon>Magnoliopsida</taxon>
        <taxon>eudicotyledons</taxon>
        <taxon>Gunneridae</taxon>
        <taxon>Pentapetalae</taxon>
        <taxon>rosids</taxon>
        <taxon>fabids</taxon>
        <taxon>Malpighiales</taxon>
        <taxon>Salicaceae</taxon>
        <taxon>Flacourtieae</taxon>
        <taxon>Dovyalis</taxon>
    </lineage>
</organism>
<comment type="caution">
    <text evidence="1">The sequence shown here is derived from an EMBL/GenBank/DDBJ whole genome shotgun (WGS) entry which is preliminary data.</text>
</comment>
<dbReference type="Proteomes" id="UP001314170">
    <property type="component" value="Unassembled WGS sequence"/>
</dbReference>
<dbReference type="GO" id="GO:0045259">
    <property type="term" value="C:proton-transporting ATP synthase complex"/>
    <property type="evidence" value="ECO:0007669"/>
    <property type="project" value="InterPro"/>
</dbReference>
<sequence length="95" mass="10512">RILNPIQDLEALPKGAIERLEKARTRGKFVKASRKVARILMSEAYSSHVINALAKPIDGRGAILSSESHLIESLTPRIVLRHFVYVPLQVGLIAC</sequence>
<protein>
    <submittedName>
        <fullName evidence="1">Uncharacterized protein</fullName>
    </submittedName>
</protein>
<dbReference type="PANTHER" id="PTHR48082:SF2">
    <property type="entry name" value="ATP SYNTHASE SUBUNIT ALPHA, MITOCHONDRIAL"/>
    <property type="match status" value="1"/>
</dbReference>
<dbReference type="InterPro" id="IPR005294">
    <property type="entry name" value="ATP_synth_F1_asu"/>
</dbReference>
<keyword evidence="2" id="KW-1185">Reference proteome</keyword>
<proteinExistence type="predicted"/>
<dbReference type="GO" id="GO:0005524">
    <property type="term" value="F:ATP binding"/>
    <property type="evidence" value="ECO:0007669"/>
    <property type="project" value="TreeGrafter"/>
</dbReference>
<dbReference type="AlphaFoldDB" id="A0AAV1RLS5"/>
<reference evidence="1 2" key="1">
    <citation type="submission" date="2024-01" db="EMBL/GenBank/DDBJ databases">
        <authorList>
            <person name="Waweru B."/>
        </authorList>
    </citation>
    <scope>NUCLEOTIDE SEQUENCE [LARGE SCALE GENOMIC DNA]</scope>
</reference>
<name>A0AAV1RLS5_9ROSI</name>
<dbReference type="GO" id="GO:0043531">
    <property type="term" value="F:ADP binding"/>
    <property type="evidence" value="ECO:0007669"/>
    <property type="project" value="TreeGrafter"/>
</dbReference>
<dbReference type="PANTHER" id="PTHR48082">
    <property type="entry name" value="ATP SYNTHASE SUBUNIT ALPHA, MITOCHONDRIAL"/>
    <property type="match status" value="1"/>
</dbReference>
<evidence type="ECO:0000313" key="2">
    <source>
        <dbReference type="Proteomes" id="UP001314170"/>
    </source>
</evidence>
<evidence type="ECO:0000313" key="1">
    <source>
        <dbReference type="EMBL" id="CAK7337385.1"/>
    </source>
</evidence>
<dbReference type="EMBL" id="CAWUPB010001087">
    <property type="protein sequence ID" value="CAK7337385.1"/>
    <property type="molecule type" value="Genomic_DNA"/>
</dbReference>
<gene>
    <name evidence="1" type="ORF">DCAF_LOCUS12417</name>
</gene>
<accession>A0AAV1RLS5</accession>
<dbReference type="GO" id="GO:0046933">
    <property type="term" value="F:proton-transporting ATP synthase activity, rotational mechanism"/>
    <property type="evidence" value="ECO:0007669"/>
    <property type="project" value="InterPro"/>
</dbReference>